<dbReference type="PANTHER" id="PTHR36455">
    <property type="match status" value="1"/>
</dbReference>
<dbReference type="OrthoDB" id="4956084at2"/>
<sequence>IFLYRDPVDFRKSIDGLVAIIENEIARDAYSGALFLFCNKTKDKLKLVYWDRTGFALWYKRLEKQKFKWPCKIKLQEFELSASQLDWLLSGYNVLGHEPLRYQSMI</sequence>
<comment type="caution">
    <text evidence="1">The sequence shown here is derived from an EMBL/GenBank/DDBJ whole genome shotgun (WGS) entry which is preliminary data.</text>
</comment>
<dbReference type="Proteomes" id="UP000076587">
    <property type="component" value="Unassembled WGS sequence"/>
</dbReference>
<reference evidence="1 2" key="1">
    <citation type="submission" date="2013-07" db="EMBL/GenBank/DDBJ databases">
        <title>Comparative Genomic and Metabolomic Analysis of Twelve Strains of Pseudoalteromonas luteoviolacea.</title>
        <authorList>
            <person name="Vynne N.G."/>
            <person name="Mansson M."/>
            <person name="Gram L."/>
        </authorList>
    </citation>
    <scope>NUCLEOTIDE SEQUENCE [LARGE SCALE GENOMIC DNA]</scope>
    <source>
        <strain evidence="1 2">NCIMB 1942</strain>
    </source>
</reference>
<proteinExistence type="predicted"/>
<organism evidence="1 2">
    <name type="scientific">Pseudoalteromonas luteoviolacea NCIMB 1942</name>
    <dbReference type="NCBI Taxonomy" id="1365253"/>
    <lineage>
        <taxon>Bacteria</taxon>
        <taxon>Pseudomonadati</taxon>
        <taxon>Pseudomonadota</taxon>
        <taxon>Gammaproteobacteria</taxon>
        <taxon>Alteromonadales</taxon>
        <taxon>Pseudoalteromonadaceae</taxon>
        <taxon>Pseudoalteromonas</taxon>
    </lineage>
</organism>
<dbReference type="Pfam" id="PF05717">
    <property type="entry name" value="TnpB_IS66"/>
    <property type="match status" value="1"/>
</dbReference>
<dbReference type="AlphaFoldDB" id="A0A167HEJ0"/>
<evidence type="ECO:0000313" key="2">
    <source>
        <dbReference type="Proteomes" id="UP000076587"/>
    </source>
</evidence>
<evidence type="ECO:0000313" key="1">
    <source>
        <dbReference type="EMBL" id="KZN58034.1"/>
    </source>
</evidence>
<dbReference type="EMBL" id="AUXT01000017">
    <property type="protein sequence ID" value="KZN58034.1"/>
    <property type="molecule type" value="Genomic_DNA"/>
</dbReference>
<dbReference type="PANTHER" id="PTHR36455:SF1">
    <property type="entry name" value="BLR8292 PROTEIN"/>
    <property type="match status" value="1"/>
</dbReference>
<name>A0A167HEJ0_9GAMM</name>
<feature type="non-terminal residue" evidence="1">
    <location>
        <position position="1"/>
    </location>
</feature>
<dbReference type="InterPro" id="IPR008878">
    <property type="entry name" value="Transposase_IS66_Orf2"/>
</dbReference>
<accession>A0A167HEJ0</accession>
<dbReference type="RefSeq" id="WP_063375437.1">
    <property type="nucleotide sequence ID" value="NZ_AUXT01000017.1"/>
</dbReference>
<gene>
    <name evidence="1" type="ORF">N482_22685</name>
</gene>
<dbReference type="PATRIC" id="fig|1365253.3.peg.378"/>
<protein>
    <submittedName>
        <fullName evidence="1">Transposase</fullName>
    </submittedName>
</protein>
<dbReference type="NCBIfam" id="NF033819">
    <property type="entry name" value="IS66_TnpB"/>
    <property type="match status" value="1"/>
</dbReference>